<dbReference type="SMART" id="SM01302">
    <property type="entry name" value="Raptor_N"/>
    <property type="match status" value="1"/>
</dbReference>
<feature type="repeat" description="WD" evidence="4">
    <location>
        <begin position="1254"/>
        <end position="1295"/>
    </location>
</feature>
<dbReference type="GO" id="GO:0030307">
    <property type="term" value="P:positive regulation of cell growth"/>
    <property type="evidence" value="ECO:0007669"/>
    <property type="project" value="TreeGrafter"/>
</dbReference>
<evidence type="ECO:0000256" key="1">
    <source>
        <dbReference type="ARBA" id="ARBA00009257"/>
    </source>
</evidence>
<name>A0A0N8PZF7_RHOGW</name>
<dbReference type="GeneID" id="28974088"/>
<dbReference type="GO" id="GO:0010506">
    <property type="term" value="P:regulation of autophagy"/>
    <property type="evidence" value="ECO:0007669"/>
    <property type="project" value="TreeGrafter"/>
</dbReference>
<proteinExistence type="inferred from homology"/>
<dbReference type="Pfam" id="PF00400">
    <property type="entry name" value="WD40"/>
    <property type="match status" value="1"/>
</dbReference>
<dbReference type="STRING" id="578459.A0A0N8PZF7"/>
<dbReference type="GO" id="GO:0071230">
    <property type="term" value="P:cellular response to amino acid stimulus"/>
    <property type="evidence" value="ECO:0007669"/>
    <property type="project" value="TreeGrafter"/>
</dbReference>
<dbReference type="SUPFAM" id="SSF48371">
    <property type="entry name" value="ARM repeat"/>
    <property type="match status" value="1"/>
</dbReference>
<evidence type="ECO:0000256" key="4">
    <source>
        <dbReference type="PROSITE-ProRule" id="PRU00221"/>
    </source>
</evidence>
<reference evidence="7 8" key="1">
    <citation type="journal article" date="2015" name="Front. Microbiol.">
        <title>Genome sequence of the plant growth promoting endophytic yeast Rhodotorula graminis WP1.</title>
        <authorList>
            <person name="Firrincieli A."/>
            <person name="Otillar R."/>
            <person name="Salamov A."/>
            <person name="Schmutz J."/>
            <person name="Khan Z."/>
            <person name="Redman R.S."/>
            <person name="Fleck N.D."/>
            <person name="Lindquist E."/>
            <person name="Grigoriev I.V."/>
            <person name="Doty S.L."/>
        </authorList>
    </citation>
    <scope>NUCLEOTIDE SEQUENCE [LARGE SCALE GENOMIC DNA]</scope>
    <source>
        <strain evidence="7 8">WP1</strain>
    </source>
</reference>
<evidence type="ECO:0000313" key="8">
    <source>
        <dbReference type="Proteomes" id="UP000053890"/>
    </source>
</evidence>
<dbReference type="OrthoDB" id="10262360at2759"/>
<dbReference type="EMBL" id="KQ474088">
    <property type="protein sequence ID" value="KPV72197.1"/>
    <property type="molecule type" value="Genomic_DNA"/>
</dbReference>
<feature type="compositionally biased region" description="Low complexity" evidence="5">
    <location>
        <begin position="910"/>
        <end position="919"/>
    </location>
</feature>
<dbReference type="PRINTS" id="PR01547">
    <property type="entry name" value="YEAST176DUF"/>
</dbReference>
<feature type="compositionally biased region" description="Low complexity" evidence="5">
    <location>
        <begin position="224"/>
        <end position="241"/>
    </location>
</feature>
<dbReference type="InterPro" id="IPR036322">
    <property type="entry name" value="WD40_repeat_dom_sf"/>
</dbReference>
<organism evidence="7 8">
    <name type="scientific">Rhodotorula graminis (strain WP1)</name>
    <dbReference type="NCBI Taxonomy" id="578459"/>
    <lineage>
        <taxon>Eukaryota</taxon>
        <taxon>Fungi</taxon>
        <taxon>Dikarya</taxon>
        <taxon>Basidiomycota</taxon>
        <taxon>Pucciniomycotina</taxon>
        <taxon>Microbotryomycetes</taxon>
        <taxon>Sporidiobolales</taxon>
        <taxon>Sporidiobolaceae</taxon>
        <taxon>Rhodotorula</taxon>
    </lineage>
</organism>
<dbReference type="InterPro" id="IPR011989">
    <property type="entry name" value="ARM-like"/>
</dbReference>
<dbReference type="GO" id="GO:0009267">
    <property type="term" value="P:cellular response to starvation"/>
    <property type="evidence" value="ECO:0007669"/>
    <property type="project" value="TreeGrafter"/>
</dbReference>
<dbReference type="GO" id="GO:0031931">
    <property type="term" value="C:TORC1 complex"/>
    <property type="evidence" value="ECO:0007669"/>
    <property type="project" value="InterPro"/>
</dbReference>
<dbReference type="PANTHER" id="PTHR12848:SF16">
    <property type="entry name" value="REGULATORY-ASSOCIATED PROTEIN OF MTOR"/>
    <property type="match status" value="1"/>
</dbReference>
<dbReference type="Gene3D" id="2.130.10.10">
    <property type="entry name" value="YVTN repeat-like/Quinoprotein amine dehydrogenase"/>
    <property type="match status" value="1"/>
</dbReference>
<dbReference type="SUPFAM" id="SSF50978">
    <property type="entry name" value="WD40 repeat-like"/>
    <property type="match status" value="1"/>
</dbReference>
<evidence type="ECO:0000256" key="2">
    <source>
        <dbReference type="ARBA" id="ARBA00022574"/>
    </source>
</evidence>
<keyword evidence="2 4" id="KW-0853">WD repeat</keyword>
<evidence type="ECO:0000256" key="5">
    <source>
        <dbReference type="SAM" id="MobiDB-lite"/>
    </source>
</evidence>
<dbReference type="GO" id="GO:0005737">
    <property type="term" value="C:cytoplasm"/>
    <property type="evidence" value="ECO:0007669"/>
    <property type="project" value="TreeGrafter"/>
</dbReference>
<dbReference type="GO" id="GO:0030674">
    <property type="term" value="F:protein-macromolecule adaptor activity"/>
    <property type="evidence" value="ECO:0007669"/>
    <property type="project" value="TreeGrafter"/>
</dbReference>
<comment type="similarity">
    <text evidence="1">Belongs to the WD repeat RAPTOR family.</text>
</comment>
<evidence type="ECO:0000256" key="3">
    <source>
        <dbReference type="ARBA" id="ARBA00022737"/>
    </source>
</evidence>
<gene>
    <name evidence="7" type="ORF">RHOBADRAFT_39637</name>
</gene>
<sequence>MRHGFAEAYSSEEYLQALEKNYFLYWTDTRHERVGLPKPPSTDPADNKIDWRNRDRIRTAAACLVVCLRIGYDPPDVIKTDPCAKLECWVDPYAIAKDKAMERIGKNLQQQFENLAATPKTRYKQYLDPPIEDAKKFCTAARKTAKSERVLFHYNGHGVPKPTPSGELWLFNRQYTQYIPVSLAEIIAWIGSPAIYVWDCSAAGNIVSKVQEFSKKRDDELQREAAAAAQQQQQQQPPQGALGACLAHEQLPMNPDLPADLFTCCLTSPIEIALRFFLLRNPLKSNLDLDMLLKIPGKLNDRRTPLGELNWIFTAVTDTIAWNCLPRDLFQKLFRHDLVVAALFRGFLLAERIMRFYECTPISVPALPHTHNHPLWDSWDLAVDMCLAQLPTLLEHEQRWLDSLPPQPPTLPDQPPPPLPPQPPSPYVHSTFFAEQLTAFEIWLEQGTVAKRRHPEQLPVVLQVLLSQAHRLKALILLCKFLDLGPWAVNVALSIGIFAYVLRLLQAPAVELKPVLIYIWARILAVYEGCKEDLLKQAYPSARGVDQAPYTYFVSVLHPSSTSQLPLPNVSEHRAMCAFILAVCCRDYKPGQVACLRVNVFESCLVHLRDDDPLLRQWAILCIAMMWDDFEEAKGMGVKARVHEVFCNLLHVDPVPEVRAAVMYALGTLLGTTGGPASGLSPGEQTDVELGVAMATLKSSSDGSPPVRRELIVLLSSIVNEHQGHFVIAAYRAIVERVHQANAGEAPTSGIEERIAAIAASLNAAAESNEGPSNPAFQATMFSCMYQTLTQLTADPQLEIAEPAQQVVDYIFDLLFMSPLGPAARAVLASAQPDRTATAMKSLAHLALEGGGGAQSPAPLSAAPSPTPGGSPASLRTDGKQLYGASEGGAGSRTPQQDGGGGGGGGGTGPTTSGASSASFDSLRHLQARVGRPSSTTKARPAAAQAPDQVFPLKGTFFDFALEYYKESQMRATEADEPGSMLHNERVWRRQRNEAVIIKTQPMKVPACRTRWDEQVGFFGGETVPSRIMFHQFEPHLISADDRGNIAVYEWEKNSRLNYFANGTPKGVPITTLRFVNEDDIALLMTATADGDVRLFRSYESPDDVKLISSFQGISEELPRSSNQADAGLVVEWQQGRGQLLMGGNVKYIRVWDATRELTIQDLPTRANSCLTSLTCDQVAGNIVVAGFGDGGLRVYDRRLAQRDNMVRRYTGVHDAWVQNVHMQRGGNRELATADLGGQVCLWDIRLTEPIQTLQAHQGGLTQMTVHEHAPIFATSSAYNVIKLWNMNDLSEPFSKFRNTSGLLNTKQSDMTFLAFHPHHMVLGCASNDGASRPGSTDQAGHVNLFQMSGRRDLLDSFSSAMSFAPFI</sequence>
<protein>
    <recommendedName>
        <fullName evidence="6">Raptor N-terminal CASPase-like domain-containing protein</fullName>
    </recommendedName>
</protein>
<dbReference type="PANTHER" id="PTHR12848">
    <property type="entry name" value="REGULATORY-ASSOCIATED PROTEIN OF MTOR"/>
    <property type="match status" value="1"/>
</dbReference>
<dbReference type="PROSITE" id="PS50082">
    <property type="entry name" value="WD_REPEATS_2"/>
    <property type="match status" value="1"/>
</dbReference>
<dbReference type="Proteomes" id="UP000053890">
    <property type="component" value="Unassembled WGS sequence"/>
</dbReference>
<evidence type="ECO:0000313" key="7">
    <source>
        <dbReference type="EMBL" id="KPV72197.1"/>
    </source>
</evidence>
<dbReference type="Pfam" id="PF14538">
    <property type="entry name" value="Raptor_N"/>
    <property type="match status" value="1"/>
</dbReference>
<evidence type="ECO:0000259" key="6">
    <source>
        <dbReference type="SMART" id="SM01302"/>
    </source>
</evidence>
<dbReference type="Gene3D" id="1.25.10.10">
    <property type="entry name" value="Leucine-rich Repeat Variant"/>
    <property type="match status" value="1"/>
</dbReference>
<keyword evidence="3" id="KW-0677">Repeat</keyword>
<keyword evidence="8" id="KW-1185">Reference proteome</keyword>
<feature type="domain" description="Raptor N-terminal CASPase-like" evidence="6">
    <location>
        <begin position="56"/>
        <end position="211"/>
    </location>
</feature>
<dbReference type="InterPro" id="IPR001680">
    <property type="entry name" value="WD40_rpt"/>
</dbReference>
<feature type="compositionally biased region" description="Gly residues" evidence="5">
    <location>
        <begin position="898"/>
        <end position="909"/>
    </location>
</feature>
<dbReference type="OMA" id="TEVCTND"/>
<dbReference type="InterPro" id="IPR004083">
    <property type="entry name" value="Raptor"/>
</dbReference>
<dbReference type="InterPro" id="IPR015943">
    <property type="entry name" value="WD40/YVTN_repeat-like_dom_sf"/>
</dbReference>
<dbReference type="InterPro" id="IPR016024">
    <property type="entry name" value="ARM-type_fold"/>
</dbReference>
<accession>A0A0N8PZF7</accession>
<dbReference type="GO" id="GO:0031929">
    <property type="term" value="P:TOR signaling"/>
    <property type="evidence" value="ECO:0007669"/>
    <property type="project" value="InterPro"/>
</dbReference>
<feature type="region of interest" description="Disordered" evidence="5">
    <location>
        <begin position="849"/>
        <end position="920"/>
    </location>
</feature>
<dbReference type="SMART" id="SM00320">
    <property type="entry name" value="WD40"/>
    <property type="match status" value="4"/>
</dbReference>
<feature type="compositionally biased region" description="Low complexity" evidence="5">
    <location>
        <begin position="855"/>
        <end position="874"/>
    </location>
</feature>
<dbReference type="InterPro" id="IPR029347">
    <property type="entry name" value="Raptor_N"/>
</dbReference>
<dbReference type="RefSeq" id="XP_018268246.1">
    <property type="nucleotide sequence ID" value="XM_018413639.1"/>
</dbReference>
<feature type="region of interest" description="Disordered" evidence="5">
    <location>
        <begin position="221"/>
        <end position="241"/>
    </location>
</feature>